<evidence type="ECO:0000313" key="2">
    <source>
        <dbReference type="Proteomes" id="UP000323188"/>
    </source>
</evidence>
<dbReference type="Proteomes" id="UP000323188">
    <property type="component" value="Unassembled WGS sequence"/>
</dbReference>
<dbReference type="EMBL" id="VUOE01000001">
    <property type="protein sequence ID" value="KAA2219636.1"/>
    <property type="molecule type" value="Genomic_DNA"/>
</dbReference>
<gene>
    <name evidence="1" type="ORF">F0361_08600</name>
</gene>
<comment type="caution">
    <text evidence="1">The sequence shown here is derived from an EMBL/GenBank/DDBJ whole genome shotgun (WGS) entry which is preliminary data.</text>
</comment>
<name>A0A5B2TYJ9_9FLAO</name>
<dbReference type="SUPFAM" id="SSF101898">
    <property type="entry name" value="NHL repeat"/>
    <property type="match status" value="1"/>
</dbReference>
<dbReference type="RefSeq" id="WP_154918038.1">
    <property type="nucleotide sequence ID" value="NZ_VUOE01000001.1"/>
</dbReference>
<dbReference type="PROSITE" id="PS51257">
    <property type="entry name" value="PROKAR_LIPOPROTEIN"/>
    <property type="match status" value="1"/>
</dbReference>
<sequence>MIRTFLLLLSLTFFSCTNYGQLKVVTDLPSSLKENSGMVSLKDSTVWIIEDGGNKDELYKVDFKGNILKTLKMKNGDNDDWEDLTKDTLGNVYIADIGNNDNSRKNLKIYKVPNPEIEPGDKIDAEKIELSYPNQKEFPPKKSGRYFDAEAIFHHNNKLFIVTKNRANPFTGSAYIYSVPDQKGVYEATLVGEINVCKDWKTCQITGIAISPSGKKIIALSYGKLFIFTDFTWDNFSNGKIEEIDLGIRTQLESICFLNEDLILLSDERSHGTGNNLYSLDLSKVKIQSRDQR</sequence>
<organism evidence="1 2">
    <name type="scientific">Maribacter flavus</name>
    <dbReference type="NCBI Taxonomy" id="1658664"/>
    <lineage>
        <taxon>Bacteria</taxon>
        <taxon>Pseudomonadati</taxon>
        <taxon>Bacteroidota</taxon>
        <taxon>Flavobacteriia</taxon>
        <taxon>Flavobacteriales</taxon>
        <taxon>Flavobacteriaceae</taxon>
        <taxon>Maribacter</taxon>
    </lineage>
</organism>
<proteinExistence type="predicted"/>
<reference evidence="1 2" key="1">
    <citation type="submission" date="2019-09" db="EMBL/GenBank/DDBJ databases">
        <authorList>
            <person name="Khan S.A."/>
            <person name="Jeon C.O."/>
            <person name="Chun B.H."/>
            <person name="Jeong S.E."/>
        </authorList>
    </citation>
    <scope>NUCLEOTIDE SEQUENCE [LARGE SCALE GENOMIC DNA]</scope>
    <source>
        <strain evidence="1 2">KCTC 42508</strain>
    </source>
</reference>
<dbReference type="AlphaFoldDB" id="A0A5B2TYJ9"/>
<protein>
    <recommendedName>
        <fullName evidence="3">Esterase-like activity of phytase family protein</fullName>
    </recommendedName>
</protein>
<evidence type="ECO:0008006" key="3">
    <source>
        <dbReference type="Google" id="ProtNLM"/>
    </source>
</evidence>
<evidence type="ECO:0000313" key="1">
    <source>
        <dbReference type="EMBL" id="KAA2219636.1"/>
    </source>
</evidence>
<accession>A0A5B2TYJ9</accession>